<feature type="repeat" description="ANK" evidence="5">
    <location>
        <begin position="66"/>
        <end position="98"/>
    </location>
</feature>
<feature type="repeat" description="ANK" evidence="5">
    <location>
        <begin position="148"/>
        <end position="180"/>
    </location>
</feature>
<keyword evidence="1" id="KW-0677">Repeat</keyword>
<dbReference type="InterPro" id="IPR015882">
    <property type="entry name" value="HEX_bac_N"/>
</dbReference>
<dbReference type="InterPro" id="IPR002110">
    <property type="entry name" value="Ankyrin_rpt"/>
</dbReference>
<dbReference type="GO" id="GO:0085020">
    <property type="term" value="P:protein K6-linked ubiquitination"/>
    <property type="evidence" value="ECO:0007669"/>
    <property type="project" value="TreeGrafter"/>
</dbReference>
<dbReference type="Gene3D" id="1.25.40.20">
    <property type="entry name" value="Ankyrin repeat-containing domain"/>
    <property type="match status" value="2"/>
</dbReference>
<keyword evidence="4" id="KW-0326">Glycosidase</keyword>
<dbReference type="SUPFAM" id="SSF55545">
    <property type="entry name" value="beta-N-acetylhexosaminidase-like domain"/>
    <property type="match status" value="1"/>
</dbReference>
<feature type="region of interest" description="Disordered" evidence="6">
    <location>
        <begin position="439"/>
        <end position="462"/>
    </location>
</feature>
<dbReference type="GO" id="GO:0005975">
    <property type="term" value="P:carbohydrate metabolic process"/>
    <property type="evidence" value="ECO:0007669"/>
    <property type="project" value="InterPro"/>
</dbReference>
<feature type="compositionally biased region" description="Polar residues" evidence="6">
    <location>
        <begin position="452"/>
        <end position="462"/>
    </location>
</feature>
<dbReference type="InterPro" id="IPR017853">
    <property type="entry name" value="GH"/>
</dbReference>
<keyword evidence="2" id="KW-0378">Hydrolase</keyword>
<gene>
    <name evidence="8" type="ORF">RMAR00112_LOCUS4539</name>
</gene>
<dbReference type="PROSITE" id="PS50088">
    <property type="entry name" value="ANK_REPEAT"/>
    <property type="match status" value="2"/>
</dbReference>
<evidence type="ECO:0000256" key="1">
    <source>
        <dbReference type="ARBA" id="ARBA00022737"/>
    </source>
</evidence>
<feature type="region of interest" description="Disordered" evidence="6">
    <location>
        <begin position="482"/>
        <end position="588"/>
    </location>
</feature>
<feature type="compositionally biased region" description="Polar residues" evidence="6">
    <location>
        <begin position="646"/>
        <end position="656"/>
    </location>
</feature>
<keyword evidence="3 5" id="KW-0040">ANK repeat</keyword>
<evidence type="ECO:0000256" key="3">
    <source>
        <dbReference type="ARBA" id="ARBA00023043"/>
    </source>
</evidence>
<dbReference type="SUPFAM" id="SSF51445">
    <property type="entry name" value="(Trans)glycosidases"/>
    <property type="match status" value="1"/>
</dbReference>
<dbReference type="Pfam" id="PF12796">
    <property type="entry name" value="Ank_2"/>
    <property type="match status" value="2"/>
</dbReference>
<evidence type="ECO:0000256" key="5">
    <source>
        <dbReference type="PROSITE-ProRule" id="PRU00023"/>
    </source>
</evidence>
<dbReference type="InterPro" id="IPR029018">
    <property type="entry name" value="Hex-like_dom2"/>
</dbReference>
<dbReference type="EMBL" id="HBHW01006052">
    <property type="protein sequence ID" value="CAE0036589.1"/>
    <property type="molecule type" value="Transcribed_RNA"/>
</dbReference>
<feature type="region of interest" description="Disordered" evidence="6">
    <location>
        <begin position="644"/>
        <end position="679"/>
    </location>
</feature>
<dbReference type="PANTHER" id="PTHR24171">
    <property type="entry name" value="ANKYRIN REPEAT DOMAIN-CONTAINING PROTEIN 39-RELATED"/>
    <property type="match status" value="1"/>
</dbReference>
<organism evidence="8">
    <name type="scientific">Rhodosorus marinus</name>
    <dbReference type="NCBI Taxonomy" id="101924"/>
    <lineage>
        <taxon>Eukaryota</taxon>
        <taxon>Rhodophyta</taxon>
        <taxon>Stylonematophyceae</taxon>
        <taxon>Stylonematales</taxon>
        <taxon>Stylonemataceae</taxon>
        <taxon>Rhodosorus</taxon>
    </lineage>
</organism>
<dbReference type="GO" id="GO:0004842">
    <property type="term" value="F:ubiquitin-protein transferase activity"/>
    <property type="evidence" value="ECO:0007669"/>
    <property type="project" value="TreeGrafter"/>
</dbReference>
<evidence type="ECO:0000259" key="7">
    <source>
        <dbReference type="Pfam" id="PF02838"/>
    </source>
</evidence>
<reference evidence="8" key="1">
    <citation type="submission" date="2021-01" db="EMBL/GenBank/DDBJ databases">
        <authorList>
            <person name="Corre E."/>
            <person name="Pelletier E."/>
            <person name="Niang G."/>
            <person name="Scheremetjew M."/>
            <person name="Finn R."/>
            <person name="Kale V."/>
            <person name="Holt S."/>
            <person name="Cochrane G."/>
            <person name="Meng A."/>
            <person name="Brown T."/>
            <person name="Cohen L."/>
        </authorList>
    </citation>
    <scope>NUCLEOTIDE SEQUENCE</scope>
    <source>
        <strain evidence="8">CCMP 769</strain>
    </source>
</reference>
<feature type="domain" description="Beta-hexosaminidase bacterial type N-terminal" evidence="7">
    <location>
        <begin position="688"/>
        <end position="816"/>
    </location>
</feature>
<feature type="compositionally biased region" description="Basic and acidic residues" evidence="6">
    <location>
        <begin position="1"/>
        <end position="19"/>
    </location>
</feature>
<accession>A0A7S2ZDM0</accession>
<dbReference type="PROSITE" id="PS50297">
    <property type="entry name" value="ANK_REP_REGION"/>
    <property type="match status" value="1"/>
</dbReference>
<dbReference type="Gene3D" id="3.30.379.10">
    <property type="entry name" value="Chitobiase/beta-hexosaminidase domain 2-like"/>
    <property type="match status" value="1"/>
</dbReference>
<evidence type="ECO:0000256" key="4">
    <source>
        <dbReference type="ARBA" id="ARBA00023295"/>
    </source>
</evidence>
<dbReference type="GO" id="GO:0004563">
    <property type="term" value="F:beta-N-acetylhexosaminidase activity"/>
    <property type="evidence" value="ECO:0007669"/>
    <property type="project" value="InterPro"/>
</dbReference>
<feature type="region of interest" description="Disordered" evidence="6">
    <location>
        <begin position="1"/>
        <end position="21"/>
    </location>
</feature>
<dbReference type="PANTHER" id="PTHR24171:SF8">
    <property type="entry name" value="BRCA1-ASSOCIATED RING DOMAIN PROTEIN 1"/>
    <property type="match status" value="1"/>
</dbReference>
<evidence type="ECO:0000256" key="2">
    <source>
        <dbReference type="ARBA" id="ARBA00022801"/>
    </source>
</evidence>
<protein>
    <recommendedName>
        <fullName evidence="7">Beta-hexosaminidase bacterial type N-terminal domain-containing protein</fullName>
    </recommendedName>
</protein>
<name>A0A7S2ZDM0_9RHOD</name>
<dbReference type="SUPFAM" id="SSF48403">
    <property type="entry name" value="Ankyrin repeat"/>
    <property type="match status" value="1"/>
</dbReference>
<dbReference type="InterPro" id="IPR036770">
    <property type="entry name" value="Ankyrin_rpt-contain_sf"/>
</dbReference>
<dbReference type="Pfam" id="PF02838">
    <property type="entry name" value="Glyco_hydro_20b"/>
    <property type="match status" value="1"/>
</dbReference>
<feature type="compositionally biased region" description="Polar residues" evidence="6">
    <location>
        <begin position="546"/>
        <end position="562"/>
    </location>
</feature>
<dbReference type="SMART" id="SM00248">
    <property type="entry name" value="ANK"/>
    <property type="match status" value="4"/>
</dbReference>
<feature type="compositionally biased region" description="Pro residues" evidence="6">
    <location>
        <begin position="490"/>
        <end position="499"/>
    </location>
</feature>
<feature type="compositionally biased region" description="Polar residues" evidence="6">
    <location>
        <begin position="569"/>
        <end position="579"/>
    </location>
</feature>
<dbReference type="Gene3D" id="3.20.20.80">
    <property type="entry name" value="Glycosidases"/>
    <property type="match status" value="1"/>
</dbReference>
<sequence length="1356" mass="144796">MFKWRDSRPKNEGPPREIPEGADPVELLAMLHYSASAGRTDAAREALNVGADLNGLLQVEVGGVFMLETALHAAAKCGHVDIVRLLLSEGADASIRDSGGLTPVESAAGMSVTMAFVTEMCQRAAKGDANGVAQIISAGLDPNIPDAASNTGLHWACAYGMFTSADCLIKFGADVNSINSRGDSPLNEAEARNAPDVVRLLISVGALRGADIQRHIPVDNRPSLNGRQAAAAEQVPLGNPEVAGRVAPQGGIPDAQAPAVDLATAVPPERMPKSGMDMNPTAHSHIDQMPQSGRPPSVPAPGGNVQALLPLNSPPLATNGVHGLGNAQVAPENVGTPTEGLLPVSSLQQGFAPDGRRKFQRENELVMDNGAYGTRDGHLQRPMTVPSAPQNWTGEGNVRALNTPTLRPGTAGNSFIPIENKVRGLNALAGNHFPGVVQHARQSSGIHGAEGSGSSVPSGNEGQMSYLAARTRDLSVADPTLLDGTQQKPLAPPLAPPPDQNVSPGFHPDLGGMHSPEGPPAGSQFRSPPDMSPTIPLPLKLDIDSSVPTGGSTPNTMSQNDASLRAPASGQTPVNTQHVGTPMPKDPQLRTAPSPGPPAMMFRQMRPAPQNEGGYLRQAPGFAHAGGEFHPHSQGVQSGLIPHAQAQPTQSRTGTSLLDGFDAPKSNVGEAQPDGGVASTTPSWATMLWPPPQRFYMMSTANEFFLPPELTISAKKSIFSIASKLASWLQSCDLDPNVTVIAPQHGRGLIHLSMSKDLFGGRSEAYKLTVHPNEVSIVGSDPAGLFYGCCTFDQIVRLLCSGGGRTSLPCCSVTDWPSLAQRSVMLDISRGKVMSASTLRQLIERLARLKYNQVQLYMEHTFGYLGHEEVWRDSGALNPEDVMSLDEYCIELFVELVPFQSSLSGFNKWVKNPKYTHLAECPEEVDVPGLDTSDPRGRMSLCAVDPKSIDFITDLYEQLLPCFSSSQLHVGLDRALDIGRGRSAKEVSSKGVETVVVEYLRKICHEANSHGKTTIHFWADAIGGMLDYGGDMSDFSMLLPEGVIAVERGTEHDHPYDSRCYRLSSIGVPFMVCASTSSQNSFAGRVSNCLENIRSAAIAAVSNAAVGMIISDSGENGHLQPLVAAYPGFIAGAGAAWNCNQALRATDRDMRKLAALLDSHIFMDSEDTAAVGSVLVSVGDLHLVAEDRDRDSVNSTAAGVAGYSRLFRLLIHDGDSASLAGLSPAGIQRALNRVEKALELLNAYQGMAGRIDVEEVRLMVEMLRLCLRIGTCVIISNRQGTEEFSLRWLGDGQRSDLCLGLLHCIDMQKYIWGKRNRLAGFEGSWAWLEPALLSLSAGLPQLEQTVQERREIEWKF</sequence>
<evidence type="ECO:0000256" key="6">
    <source>
        <dbReference type="SAM" id="MobiDB-lite"/>
    </source>
</evidence>
<evidence type="ECO:0000313" key="8">
    <source>
        <dbReference type="EMBL" id="CAE0036589.1"/>
    </source>
</evidence>
<dbReference type="PRINTS" id="PR00738">
    <property type="entry name" value="GLHYDRLASE20"/>
</dbReference>
<feature type="region of interest" description="Disordered" evidence="6">
    <location>
        <begin position="277"/>
        <end position="298"/>
    </location>
</feature>
<dbReference type="InterPro" id="IPR025705">
    <property type="entry name" value="Beta_hexosaminidase_sua/sub"/>
</dbReference>
<proteinExistence type="predicted"/>